<dbReference type="PANTHER" id="PTHR43784">
    <property type="entry name" value="GDSL-LIKE LIPASE/ACYLHYDROLASE, PUTATIVE (AFU_ORTHOLOGUE AFUA_2G00820)-RELATED"/>
    <property type="match status" value="1"/>
</dbReference>
<evidence type="ECO:0000259" key="1">
    <source>
        <dbReference type="Pfam" id="PF13472"/>
    </source>
</evidence>
<dbReference type="Gene3D" id="3.40.50.1110">
    <property type="entry name" value="SGNH hydrolase"/>
    <property type="match status" value="1"/>
</dbReference>
<accession>A0A9W6RUS0</accession>
<dbReference type="GO" id="GO:0016787">
    <property type="term" value="F:hydrolase activity"/>
    <property type="evidence" value="ECO:0007669"/>
    <property type="project" value="UniProtKB-KW"/>
</dbReference>
<comment type="caution">
    <text evidence="2">The sequence shown here is derived from an EMBL/GenBank/DDBJ whole genome shotgun (WGS) entry which is preliminary data.</text>
</comment>
<gene>
    <name evidence="2" type="ORF">Airi01_101960</name>
</gene>
<reference evidence="2" key="1">
    <citation type="submission" date="2023-03" db="EMBL/GenBank/DDBJ databases">
        <title>Actinoallomurus iriomotensis NBRC 103681.</title>
        <authorList>
            <person name="Ichikawa N."/>
            <person name="Sato H."/>
            <person name="Tonouchi N."/>
        </authorList>
    </citation>
    <scope>NUCLEOTIDE SEQUENCE</scope>
    <source>
        <strain evidence="2">NBRC 103681</strain>
    </source>
</reference>
<protein>
    <submittedName>
        <fullName evidence="2">SGNH hydrolase</fullName>
    </submittedName>
</protein>
<dbReference type="EMBL" id="BSTJ01000024">
    <property type="protein sequence ID" value="GLY81929.1"/>
    <property type="molecule type" value="Genomic_DNA"/>
</dbReference>
<sequence>MAGPPTHKSPRGRAGRLVLIGGFGALLLTAPSQGTAHARPAHNAAGTRWTATWAASPTAAAATGLSAIGLSDQTVRDVVHTSVGGWMLRIRLTNRYGDRPVTFDDMSVGIADGAALDHGVRITFGGRPAVTIPAGADVASDAVRLTVGPQEKLAVSLHAPGPTGPASWHSAAHTTSYVAVGDHAGDLSGDAFTTRVTSWYFLDGVDVLASPRDGTIVALGDSITDGTGTALDSDTRWTDDLVRRIDGGPPGRRASVVNAGIGGNEVTLDRQPAYYGVSALHRLDADVLAQPGVSAVIVFEGVNDLTAGAVPATRLIAGLRQVADRVHAARLPVIGATITPCGGYPVCGAQVEEQRRLVNAWIRTSGAFDAVLDFDSVVRDPARTDALRAGFDSGDHLHPNAAAYQAMADTIDLRTLAHLSGAGPRDTGQHLT</sequence>
<dbReference type="RefSeq" id="WP_285637081.1">
    <property type="nucleotide sequence ID" value="NZ_BSTJ01000024.1"/>
</dbReference>
<evidence type="ECO:0000313" key="3">
    <source>
        <dbReference type="Proteomes" id="UP001165135"/>
    </source>
</evidence>
<keyword evidence="2" id="KW-0378">Hydrolase</keyword>
<organism evidence="2 3">
    <name type="scientific">Actinoallomurus iriomotensis</name>
    <dbReference type="NCBI Taxonomy" id="478107"/>
    <lineage>
        <taxon>Bacteria</taxon>
        <taxon>Bacillati</taxon>
        <taxon>Actinomycetota</taxon>
        <taxon>Actinomycetes</taxon>
        <taxon>Streptosporangiales</taxon>
        <taxon>Thermomonosporaceae</taxon>
        <taxon>Actinoallomurus</taxon>
    </lineage>
</organism>
<dbReference type="AlphaFoldDB" id="A0A9W6RUS0"/>
<dbReference type="Proteomes" id="UP001165135">
    <property type="component" value="Unassembled WGS sequence"/>
</dbReference>
<dbReference type="CDD" id="cd01830">
    <property type="entry name" value="XynE_like"/>
    <property type="match status" value="1"/>
</dbReference>
<name>A0A9W6RUS0_9ACTN</name>
<proteinExistence type="predicted"/>
<dbReference type="Pfam" id="PF13472">
    <property type="entry name" value="Lipase_GDSL_2"/>
    <property type="match status" value="1"/>
</dbReference>
<dbReference type="InterPro" id="IPR053140">
    <property type="entry name" value="GDSL_Rv0518-like"/>
</dbReference>
<dbReference type="InterPro" id="IPR013830">
    <property type="entry name" value="SGNH_hydro"/>
</dbReference>
<dbReference type="SUPFAM" id="SSF52266">
    <property type="entry name" value="SGNH hydrolase"/>
    <property type="match status" value="1"/>
</dbReference>
<dbReference type="PANTHER" id="PTHR43784:SF2">
    <property type="entry name" value="GDSL-LIKE LIPASE_ACYLHYDROLASE, PUTATIVE (AFU_ORTHOLOGUE AFUA_2G00820)-RELATED"/>
    <property type="match status" value="1"/>
</dbReference>
<feature type="domain" description="SGNH hydrolase-type esterase" evidence="1">
    <location>
        <begin position="218"/>
        <end position="406"/>
    </location>
</feature>
<dbReference type="InterPro" id="IPR036514">
    <property type="entry name" value="SGNH_hydro_sf"/>
</dbReference>
<evidence type="ECO:0000313" key="2">
    <source>
        <dbReference type="EMBL" id="GLY81929.1"/>
    </source>
</evidence>